<dbReference type="SUPFAM" id="SSF54534">
    <property type="entry name" value="FKBP-like"/>
    <property type="match status" value="1"/>
</dbReference>
<dbReference type="GO" id="GO:0070063">
    <property type="term" value="F:RNA polymerase binding"/>
    <property type="evidence" value="ECO:0007669"/>
    <property type="project" value="InterPro"/>
</dbReference>
<dbReference type="Proteomes" id="UP001148482">
    <property type="component" value="Unassembled WGS sequence"/>
</dbReference>
<comment type="caution">
    <text evidence="2">The sequence shown here is derived from an EMBL/GenBank/DDBJ whole genome shotgun (WGS) entry which is preliminary data.</text>
</comment>
<evidence type="ECO:0000259" key="1">
    <source>
        <dbReference type="Pfam" id="PF01272"/>
    </source>
</evidence>
<reference evidence="2" key="1">
    <citation type="submission" date="2022-11" db="EMBL/GenBank/DDBJ databases">
        <title>Salinimicrobium profundisediminis sp. nov., isolated from deep-sea sediment of the Mariana Trench.</title>
        <authorList>
            <person name="Fu H."/>
        </authorList>
    </citation>
    <scope>NUCLEOTIDE SEQUENCE</scope>
    <source>
        <strain evidence="2">MT39</strain>
    </source>
</reference>
<dbReference type="Gene3D" id="3.10.50.30">
    <property type="entry name" value="Transcription elongation factor, GreA/GreB, C-terminal domain"/>
    <property type="match status" value="1"/>
</dbReference>
<proteinExistence type="predicted"/>
<name>A0A9X3I0Q8_9FLAO</name>
<sequence length="138" mass="16040">MKYSQIIIEKKEFELLRNLISTESYYKDKTYKSSLHKLKKELEDVKILPDNKMPGDVIRINSNVTIETPWNVQRTYQIVVPEQSDIRNNKISVLAPMGLALFGYAQGDEVEWEFPMGIKTIKILEVEQSNTTFKLEAL</sequence>
<dbReference type="InterPro" id="IPR023459">
    <property type="entry name" value="Tscrpt_elong_fac_GreA/B_fam"/>
</dbReference>
<dbReference type="PANTHER" id="PTHR30437:SF5">
    <property type="entry name" value="REGULATOR OF NUCLEOSIDE DIPHOSPHATE KINASE"/>
    <property type="match status" value="1"/>
</dbReference>
<dbReference type="GO" id="GO:0003677">
    <property type="term" value="F:DNA binding"/>
    <property type="evidence" value="ECO:0007669"/>
    <property type="project" value="InterPro"/>
</dbReference>
<accession>A0A9X3I0Q8</accession>
<dbReference type="GO" id="GO:0003746">
    <property type="term" value="F:translation elongation factor activity"/>
    <property type="evidence" value="ECO:0007669"/>
    <property type="project" value="UniProtKB-KW"/>
</dbReference>
<feature type="domain" description="Transcription elongation factor GreA/GreB C-terminal" evidence="1">
    <location>
        <begin position="54"/>
        <end position="128"/>
    </location>
</feature>
<dbReference type="GO" id="GO:0032784">
    <property type="term" value="P:regulation of DNA-templated transcription elongation"/>
    <property type="evidence" value="ECO:0007669"/>
    <property type="project" value="InterPro"/>
</dbReference>
<dbReference type="InterPro" id="IPR001437">
    <property type="entry name" value="Tscrpt_elong_fac_GreA/B_C"/>
</dbReference>
<organism evidence="2 3">
    <name type="scientific">Salinimicrobium profundisediminis</name>
    <dbReference type="NCBI Taxonomy" id="2994553"/>
    <lineage>
        <taxon>Bacteria</taxon>
        <taxon>Pseudomonadati</taxon>
        <taxon>Bacteroidota</taxon>
        <taxon>Flavobacteriia</taxon>
        <taxon>Flavobacteriales</taxon>
        <taxon>Flavobacteriaceae</taxon>
        <taxon>Salinimicrobium</taxon>
    </lineage>
</organism>
<protein>
    <submittedName>
        <fullName evidence="2">GreA/GreB family elongation factor</fullName>
    </submittedName>
</protein>
<dbReference type="EMBL" id="JAPJDA010000008">
    <property type="protein sequence ID" value="MCX2837799.1"/>
    <property type="molecule type" value="Genomic_DNA"/>
</dbReference>
<dbReference type="AlphaFoldDB" id="A0A9X3I0Q8"/>
<dbReference type="GO" id="GO:0006354">
    <property type="term" value="P:DNA-templated transcription elongation"/>
    <property type="evidence" value="ECO:0007669"/>
    <property type="project" value="TreeGrafter"/>
</dbReference>
<keyword evidence="3" id="KW-1185">Reference proteome</keyword>
<keyword evidence="2" id="KW-0251">Elongation factor</keyword>
<dbReference type="RefSeq" id="WP_266069043.1">
    <property type="nucleotide sequence ID" value="NZ_JAPJDA010000008.1"/>
</dbReference>
<dbReference type="Pfam" id="PF01272">
    <property type="entry name" value="GreA_GreB"/>
    <property type="match status" value="1"/>
</dbReference>
<evidence type="ECO:0000313" key="3">
    <source>
        <dbReference type="Proteomes" id="UP001148482"/>
    </source>
</evidence>
<dbReference type="InterPro" id="IPR036953">
    <property type="entry name" value="GreA/GreB_C_sf"/>
</dbReference>
<keyword evidence="2" id="KW-0648">Protein biosynthesis</keyword>
<dbReference type="PANTHER" id="PTHR30437">
    <property type="entry name" value="TRANSCRIPTION ELONGATION FACTOR GREA"/>
    <property type="match status" value="1"/>
</dbReference>
<gene>
    <name evidence="2" type="ORF">OQ279_06500</name>
</gene>
<evidence type="ECO:0000313" key="2">
    <source>
        <dbReference type="EMBL" id="MCX2837799.1"/>
    </source>
</evidence>